<sequence length="283" mass="32201">MLSILRIKEEKDALLPLYLHQPYRLQMGGHFLSDETWSHMDRTITDYELIIGVAGVVFLEADGRMYEVQAGDILLLMPGERHRGYRLSSPGVSFYWFHFLIPDPPTGDPAGRIPRYARCPNPSRAHILARQLLHAANGGYRIPEAGDYFLTCLLIELADQLQESGGRPALPSQLHELLAWIRLHALERQISVERIARHMGYNKDYLSRMFKRRFGSGLLDYIHSLKLEAAKEMLAGGNLGIKEIADRVGFGDDKQFAKWFKRLAGVTPTAYRQAFGHTRLNNT</sequence>
<proteinExistence type="predicted"/>
<evidence type="ECO:0000313" key="6">
    <source>
        <dbReference type="Proteomes" id="UP000547209"/>
    </source>
</evidence>
<feature type="domain" description="HTH araC/xylS-type" evidence="4">
    <location>
        <begin position="175"/>
        <end position="274"/>
    </location>
</feature>
<dbReference type="Pfam" id="PF02311">
    <property type="entry name" value="AraC_binding"/>
    <property type="match status" value="1"/>
</dbReference>
<dbReference type="Pfam" id="PF12833">
    <property type="entry name" value="HTH_18"/>
    <property type="match status" value="1"/>
</dbReference>
<evidence type="ECO:0000313" key="5">
    <source>
        <dbReference type="EMBL" id="MBB6673506.1"/>
    </source>
</evidence>
<dbReference type="InterPro" id="IPR020449">
    <property type="entry name" value="Tscrpt_reg_AraC-type_HTH"/>
</dbReference>
<dbReference type="InterPro" id="IPR009057">
    <property type="entry name" value="Homeodomain-like_sf"/>
</dbReference>
<keyword evidence="1" id="KW-0805">Transcription regulation</keyword>
<gene>
    <name evidence="5" type="ORF">H7C19_22765</name>
</gene>
<dbReference type="AlphaFoldDB" id="A0A7X0RU06"/>
<dbReference type="InterPro" id="IPR018060">
    <property type="entry name" value="HTH_AraC"/>
</dbReference>
<dbReference type="PROSITE" id="PS00041">
    <property type="entry name" value="HTH_ARAC_FAMILY_1"/>
    <property type="match status" value="1"/>
</dbReference>
<reference evidence="5 6" key="1">
    <citation type="submission" date="2020-08" db="EMBL/GenBank/DDBJ databases">
        <title>Cohnella phylogeny.</title>
        <authorList>
            <person name="Dunlap C."/>
        </authorList>
    </citation>
    <scope>NUCLEOTIDE SEQUENCE [LARGE SCALE GENOMIC DNA]</scope>
    <source>
        <strain evidence="5 6">DSM 28246</strain>
    </source>
</reference>
<dbReference type="Proteomes" id="UP000547209">
    <property type="component" value="Unassembled WGS sequence"/>
</dbReference>
<evidence type="ECO:0000259" key="4">
    <source>
        <dbReference type="PROSITE" id="PS01124"/>
    </source>
</evidence>
<accession>A0A7X0RU06</accession>
<dbReference type="PANTHER" id="PTHR43280:SF2">
    <property type="entry name" value="HTH-TYPE TRANSCRIPTIONAL REGULATOR EXSA"/>
    <property type="match status" value="1"/>
</dbReference>
<keyword evidence="6" id="KW-1185">Reference proteome</keyword>
<dbReference type="RefSeq" id="WP_185671364.1">
    <property type="nucleotide sequence ID" value="NZ_JACJVP010000039.1"/>
</dbReference>
<organism evidence="5 6">
    <name type="scientific">Cohnella nanjingensis</name>
    <dbReference type="NCBI Taxonomy" id="1387779"/>
    <lineage>
        <taxon>Bacteria</taxon>
        <taxon>Bacillati</taxon>
        <taxon>Bacillota</taxon>
        <taxon>Bacilli</taxon>
        <taxon>Bacillales</taxon>
        <taxon>Paenibacillaceae</taxon>
        <taxon>Cohnella</taxon>
    </lineage>
</organism>
<keyword evidence="3" id="KW-0804">Transcription</keyword>
<dbReference type="SMART" id="SM00342">
    <property type="entry name" value="HTH_ARAC"/>
    <property type="match status" value="1"/>
</dbReference>
<dbReference type="SUPFAM" id="SSF46689">
    <property type="entry name" value="Homeodomain-like"/>
    <property type="match status" value="2"/>
</dbReference>
<dbReference type="PROSITE" id="PS01124">
    <property type="entry name" value="HTH_ARAC_FAMILY_2"/>
    <property type="match status" value="1"/>
</dbReference>
<dbReference type="Gene3D" id="1.10.10.60">
    <property type="entry name" value="Homeodomain-like"/>
    <property type="match status" value="2"/>
</dbReference>
<dbReference type="InterPro" id="IPR018062">
    <property type="entry name" value="HTH_AraC-typ_CS"/>
</dbReference>
<evidence type="ECO:0000256" key="3">
    <source>
        <dbReference type="ARBA" id="ARBA00023163"/>
    </source>
</evidence>
<dbReference type="GO" id="GO:0003700">
    <property type="term" value="F:DNA-binding transcription factor activity"/>
    <property type="evidence" value="ECO:0007669"/>
    <property type="project" value="InterPro"/>
</dbReference>
<dbReference type="SUPFAM" id="SSF51215">
    <property type="entry name" value="Regulatory protein AraC"/>
    <property type="match status" value="1"/>
</dbReference>
<dbReference type="PRINTS" id="PR00032">
    <property type="entry name" value="HTHARAC"/>
</dbReference>
<dbReference type="InterPro" id="IPR003313">
    <property type="entry name" value="AraC-bd"/>
</dbReference>
<comment type="caution">
    <text evidence="5">The sequence shown here is derived from an EMBL/GenBank/DDBJ whole genome shotgun (WGS) entry which is preliminary data.</text>
</comment>
<dbReference type="InterPro" id="IPR037923">
    <property type="entry name" value="HTH-like"/>
</dbReference>
<dbReference type="EMBL" id="JACJVP010000039">
    <property type="protein sequence ID" value="MBB6673506.1"/>
    <property type="molecule type" value="Genomic_DNA"/>
</dbReference>
<protein>
    <submittedName>
        <fullName evidence="5">Helix-turn-helix transcriptional regulator</fullName>
    </submittedName>
</protein>
<keyword evidence="2" id="KW-0238">DNA-binding</keyword>
<evidence type="ECO:0000256" key="2">
    <source>
        <dbReference type="ARBA" id="ARBA00023125"/>
    </source>
</evidence>
<name>A0A7X0RU06_9BACL</name>
<dbReference type="PANTHER" id="PTHR43280">
    <property type="entry name" value="ARAC-FAMILY TRANSCRIPTIONAL REGULATOR"/>
    <property type="match status" value="1"/>
</dbReference>
<evidence type="ECO:0000256" key="1">
    <source>
        <dbReference type="ARBA" id="ARBA00023015"/>
    </source>
</evidence>
<dbReference type="GO" id="GO:0043565">
    <property type="term" value="F:sequence-specific DNA binding"/>
    <property type="evidence" value="ECO:0007669"/>
    <property type="project" value="InterPro"/>
</dbReference>